<dbReference type="InterPro" id="IPR017892">
    <property type="entry name" value="Pkinase_C"/>
</dbReference>
<evidence type="ECO:0000256" key="6">
    <source>
        <dbReference type="ARBA" id="ARBA00022777"/>
    </source>
</evidence>
<dbReference type="InterPro" id="IPR050236">
    <property type="entry name" value="Ser_Thr_kinase_AGC"/>
</dbReference>
<evidence type="ECO:0000259" key="13">
    <source>
        <dbReference type="PROSITE" id="PS51285"/>
    </source>
</evidence>
<evidence type="ECO:0000313" key="14">
    <source>
        <dbReference type="EMBL" id="KAK9719224.1"/>
    </source>
</evidence>
<dbReference type="EMBL" id="JASJQH010007057">
    <property type="protein sequence ID" value="KAK9719224.1"/>
    <property type="molecule type" value="Genomic_DNA"/>
</dbReference>
<dbReference type="InterPro" id="IPR000961">
    <property type="entry name" value="AGC-kinase_C"/>
</dbReference>
<gene>
    <name evidence="14" type="primary">DBF2_2</name>
    <name evidence="14" type="ORF">K7432_004946</name>
</gene>
<feature type="domain" description="AGC-kinase C-terminal" evidence="13">
    <location>
        <begin position="495"/>
        <end position="575"/>
    </location>
</feature>
<dbReference type="InterPro" id="IPR000719">
    <property type="entry name" value="Prot_kinase_dom"/>
</dbReference>
<dbReference type="PROSITE" id="PS00108">
    <property type="entry name" value="PROTEIN_KINASE_ST"/>
    <property type="match status" value="1"/>
</dbReference>
<name>A0ABR2W3T3_9FUNG</name>
<feature type="binding site" evidence="10">
    <location>
        <position position="227"/>
    </location>
    <ligand>
        <name>ATP</name>
        <dbReference type="ChEBI" id="CHEBI:30616"/>
    </ligand>
</feature>
<dbReference type="Gene3D" id="3.30.200.20">
    <property type="entry name" value="Phosphorylase Kinase, domain 1"/>
    <property type="match status" value="1"/>
</dbReference>
<evidence type="ECO:0000256" key="2">
    <source>
        <dbReference type="ARBA" id="ARBA00022527"/>
    </source>
</evidence>
<evidence type="ECO:0000256" key="8">
    <source>
        <dbReference type="ARBA" id="ARBA00047899"/>
    </source>
</evidence>
<dbReference type="InterPro" id="IPR008271">
    <property type="entry name" value="Ser/Thr_kinase_AS"/>
</dbReference>
<evidence type="ECO:0000256" key="4">
    <source>
        <dbReference type="ARBA" id="ARBA00022679"/>
    </source>
</evidence>
<evidence type="ECO:0000256" key="9">
    <source>
        <dbReference type="ARBA" id="ARBA00048679"/>
    </source>
</evidence>
<dbReference type="EC" id="2.7.11.1" evidence="1"/>
<keyword evidence="7 10" id="KW-0067">ATP-binding</keyword>
<evidence type="ECO:0000256" key="10">
    <source>
        <dbReference type="PROSITE-ProRule" id="PRU10141"/>
    </source>
</evidence>
<evidence type="ECO:0000256" key="3">
    <source>
        <dbReference type="ARBA" id="ARBA00022553"/>
    </source>
</evidence>
<dbReference type="SMART" id="SM00220">
    <property type="entry name" value="S_TKc"/>
    <property type="match status" value="1"/>
</dbReference>
<keyword evidence="2" id="KW-0723">Serine/threonine-protein kinase</keyword>
<dbReference type="PROSITE" id="PS00107">
    <property type="entry name" value="PROTEIN_KINASE_ATP"/>
    <property type="match status" value="1"/>
</dbReference>
<evidence type="ECO:0000256" key="7">
    <source>
        <dbReference type="ARBA" id="ARBA00022840"/>
    </source>
</evidence>
<dbReference type="PROSITE" id="PS51285">
    <property type="entry name" value="AGC_KINASE_CTER"/>
    <property type="match status" value="1"/>
</dbReference>
<evidence type="ECO:0000313" key="15">
    <source>
        <dbReference type="Proteomes" id="UP001479436"/>
    </source>
</evidence>
<sequence length="602" mass="69812">MSQLKFQTETTLSSIEARSVDKEKWRNKLFGFMKKWNVPNTKESAISPNVETTVNKLTEDFQDVSISNPPPNDTHLVSWSPETKLPNTPLNVMTVESREYEGKLRKIIPAEEYSPPEELVVSAATKRKCVACQVYFLEYYSEKLSYMQRRQLRFQEFKKSQEDSRLSDAEREEQWNQYRMKESIFLRRRRTRTNANQFHLLTQVGQGGYGQVYLARKKDTDEICALKKMNKKHLAKNNEIQHILNERDVLTAANSPWLVQLFYAFQDLDHVYLAMEYVPGGDLRSLLNNSGSIAETHSRFYIAEMLLAVNALHRLGYIHRDLKPENFLIDGSGHLKLTDFGLSTGTLNPTKIKLLKNKLDAVNSNQLVYRTSIERRSIHRSIRQNHLEWAYSLVGSADYLAPEILVNKGYDFLVDFWSIGCIAFEFLAGYPPFAGSSMQEVWSNVYHWEKVFERPELEGGEAITDDAWDMICMFITDRKNRVSSMTKIQNHPFFTGLEWKILRNTAAPPFVPQLDSEIDASYFDDFNSPENLAIYKEVFDKQEALDKATESKDPIPRSAFVGFTFQRKDRHAWTELQTQALTPTEPQLPKYSNTERNQFTMI</sequence>
<dbReference type="InterPro" id="IPR011009">
    <property type="entry name" value="Kinase-like_dom_sf"/>
</dbReference>
<evidence type="ECO:0000259" key="12">
    <source>
        <dbReference type="PROSITE" id="PS50011"/>
    </source>
</evidence>
<comment type="catalytic activity">
    <reaction evidence="8">
        <text>L-threonyl-[protein] + ATP = O-phospho-L-threonyl-[protein] + ADP + H(+)</text>
        <dbReference type="Rhea" id="RHEA:46608"/>
        <dbReference type="Rhea" id="RHEA-COMP:11060"/>
        <dbReference type="Rhea" id="RHEA-COMP:11605"/>
        <dbReference type="ChEBI" id="CHEBI:15378"/>
        <dbReference type="ChEBI" id="CHEBI:30013"/>
        <dbReference type="ChEBI" id="CHEBI:30616"/>
        <dbReference type="ChEBI" id="CHEBI:61977"/>
        <dbReference type="ChEBI" id="CHEBI:456216"/>
        <dbReference type="EC" id="2.7.11.1"/>
    </reaction>
</comment>
<feature type="region of interest" description="Disordered" evidence="11">
    <location>
        <begin position="583"/>
        <end position="602"/>
    </location>
</feature>
<evidence type="ECO:0000256" key="1">
    <source>
        <dbReference type="ARBA" id="ARBA00012513"/>
    </source>
</evidence>
<dbReference type="InterPro" id="IPR017441">
    <property type="entry name" value="Protein_kinase_ATP_BS"/>
</dbReference>
<dbReference type="PANTHER" id="PTHR24356:SF417">
    <property type="entry name" value="CELL CYCLE PROTEIN KINASE DBF2-RELATED"/>
    <property type="match status" value="1"/>
</dbReference>
<keyword evidence="5 10" id="KW-0547">Nucleotide-binding</keyword>
<dbReference type="GO" id="GO:0016301">
    <property type="term" value="F:kinase activity"/>
    <property type="evidence" value="ECO:0007669"/>
    <property type="project" value="UniProtKB-KW"/>
</dbReference>
<dbReference type="SMART" id="SM00133">
    <property type="entry name" value="S_TK_X"/>
    <property type="match status" value="1"/>
</dbReference>
<reference evidence="14 15" key="1">
    <citation type="submission" date="2023-04" db="EMBL/GenBank/DDBJ databases">
        <title>Genome of Basidiobolus ranarum AG-B5.</title>
        <authorList>
            <person name="Stajich J.E."/>
            <person name="Carter-House D."/>
            <person name="Gryganskyi A."/>
        </authorList>
    </citation>
    <scope>NUCLEOTIDE SEQUENCE [LARGE SCALE GENOMIC DNA]</scope>
    <source>
        <strain evidence="14 15">AG-B5</strain>
    </source>
</reference>
<accession>A0ABR2W3T3</accession>
<dbReference type="SUPFAM" id="SSF56112">
    <property type="entry name" value="Protein kinase-like (PK-like)"/>
    <property type="match status" value="1"/>
</dbReference>
<dbReference type="Pfam" id="PF00069">
    <property type="entry name" value="Pkinase"/>
    <property type="match status" value="1"/>
</dbReference>
<keyword evidence="6 14" id="KW-0418">Kinase</keyword>
<comment type="caution">
    <text evidence="14">The sequence shown here is derived from an EMBL/GenBank/DDBJ whole genome shotgun (WGS) entry which is preliminary data.</text>
</comment>
<protein>
    <recommendedName>
        <fullName evidence="1">non-specific serine/threonine protein kinase</fullName>
        <ecNumber evidence="1">2.7.11.1</ecNumber>
    </recommendedName>
</protein>
<feature type="domain" description="Protein kinase" evidence="12">
    <location>
        <begin position="198"/>
        <end position="494"/>
    </location>
</feature>
<comment type="catalytic activity">
    <reaction evidence="9">
        <text>L-seryl-[protein] + ATP = O-phospho-L-seryl-[protein] + ADP + H(+)</text>
        <dbReference type="Rhea" id="RHEA:17989"/>
        <dbReference type="Rhea" id="RHEA-COMP:9863"/>
        <dbReference type="Rhea" id="RHEA-COMP:11604"/>
        <dbReference type="ChEBI" id="CHEBI:15378"/>
        <dbReference type="ChEBI" id="CHEBI:29999"/>
        <dbReference type="ChEBI" id="CHEBI:30616"/>
        <dbReference type="ChEBI" id="CHEBI:83421"/>
        <dbReference type="ChEBI" id="CHEBI:456216"/>
        <dbReference type="EC" id="2.7.11.1"/>
    </reaction>
</comment>
<proteinExistence type="predicted"/>
<dbReference type="PROSITE" id="PS50011">
    <property type="entry name" value="PROTEIN_KINASE_DOM"/>
    <property type="match status" value="1"/>
</dbReference>
<keyword evidence="15" id="KW-1185">Reference proteome</keyword>
<keyword evidence="4" id="KW-0808">Transferase</keyword>
<evidence type="ECO:0000256" key="5">
    <source>
        <dbReference type="ARBA" id="ARBA00022741"/>
    </source>
</evidence>
<dbReference type="Proteomes" id="UP001479436">
    <property type="component" value="Unassembled WGS sequence"/>
</dbReference>
<evidence type="ECO:0000256" key="11">
    <source>
        <dbReference type="SAM" id="MobiDB-lite"/>
    </source>
</evidence>
<dbReference type="PANTHER" id="PTHR24356">
    <property type="entry name" value="SERINE/THREONINE-PROTEIN KINASE"/>
    <property type="match status" value="1"/>
</dbReference>
<organism evidence="14 15">
    <name type="scientific">Basidiobolus ranarum</name>
    <dbReference type="NCBI Taxonomy" id="34480"/>
    <lineage>
        <taxon>Eukaryota</taxon>
        <taxon>Fungi</taxon>
        <taxon>Fungi incertae sedis</taxon>
        <taxon>Zoopagomycota</taxon>
        <taxon>Entomophthoromycotina</taxon>
        <taxon>Basidiobolomycetes</taxon>
        <taxon>Basidiobolales</taxon>
        <taxon>Basidiobolaceae</taxon>
        <taxon>Basidiobolus</taxon>
    </lineage>
</organism>
<dbReference type="Gene3D" id="1.10.510.10">
    <property type="entry name" value="Transferase(Phosphotransferase) domain 1"/>
    <property type="match status" value="1"/>
</dbReference>
<dbReference type="Pfam" id="PF00433">
    <property type="entry name" value="Pkinase_C"/>
    <property type="match status" value="1"/>
</dbReference>
<keyword evidence="3" id="KW-0597">Phosphoprotein</keyword>